<dbReference type="SUPFAM" id="SSF51735">
    <property type="entry name" value="NAD(P)-binding Rossmann-fold domains"/>
    <property type="match status" value="1"/>
</dbReference>
<dbReference type="EMBL" id="JABFMR010000001">
    <property type="protein sequence ID" value="NUT85008.1"/>
    <property type="molecule type" value="Genomic_DNA"/>
</dbReference>
<proteinExistence type="predicted"/>
<name>A0A7Y5Z0Y1_9PSED</name>
<sequence>MSRPWVGLIGAGGAVGGAALAQLLEYPELRVRAGQRRPQSWPEGVEGYALDLFDDLALAQFCAGCQVVLNCAGPSWQIGDRVARAAHAVGASYVDAFGNAALLAALQGARQASIIGAGVFPGLSALLPRWLARRGFDRVDSLQIHAGGREHCSPAGGADVLLSALGGFGTPNAQWRDGRVQALMVEPQAQHLPGFPEAVVCSAYLTDELQRLARTLGVAQASFHNVFDHGDIPALISTLCQRLSQDLGALPQAVAQLVQSAELQLLGRRAYYRLTVELSGWRGDQPLRQRAVLSSADSYGLSATVAVCATLQLLDDPAWRGAHWAGDCLAPESVIEALQAGSACQALSIVNLTSATLSLEEEGVL</sequence>
<dbReference type="Gene3D" id="3.40.50.720">
    <property type="entry name" value="NAD(P)-binding Rossmann-like Domain"/>
    <property type="match status" value="1"/>
</dbReference>
<reference evidence="1 2" key="1">
    <citation type="journal article" date="2020" name="Front. Plant Sci.">
        <title>Isolation of Rhizosphere Bacteria That Improve Quality and Water Stress Tolerance in Greenhouse Ornamentals.</title>
        <authorList>
            <person name="Nordstedt N.P."/>
            <person name="Jones M.L."/>
        </authorList>
    </citation>
    <scope>NUCLEOTIDE SEQUENCE [LARGE SCALE GENOMIC DNA]</scope>
    <source>
        <strain evidence="1 2">C7D2</strain>
    </source>
</reference>
<comment type="caution">
    <text evidence="1">The sequence shown here is derived from an EMBL/GenBank/DDBJ whole genome shotgun (WGS) entry which is preliminary data.</text>
</comment>
<protein>
    <submittedName>
        <fullName evidence="1">NAD(P)H-binding protein</fullName>
    </submittedName>
</protein>
<evidence type="ECO:0000313" key="1">
    <source>
        <dbReference type="EMBL" id="NUT85008.1"/>
    </source>
</evidence>
<dbReference type="Proteomes" id="UP000536720">
    <property type="component" value="Unassembled WGS sequence"/>
</dbReference>
<organism evidence="1 2">
    <name type="scientific">Pseudomonas corrugata</name>
    <dbReference type="NCBI Taxonomy" id="47879"/>
    <lineage>
        <taxon>Bacteria</taxon>
        <taxon>Pseudomonadati</taxon>
        <taxon>Pseudomonadota</taxon>
        <taxon>Gammaproteobacteria</taxon>
        <taxon>Pseudomonadales</taxon>
        <taxon>Pseudomonadaceae</taxon>
        <taxon>Pseudomonas</taxon>
    </lineage>
</organism>
<accession>A0A7Y5Z0Y1</accession>
<evidence type="ECO:0000313" key="2">
    <source>
        <dbReference type="Proteomes" id="UP000536720"/>
    </source>
</evidence>
<gene>
    <name evidence="1" type="ORF">HNO91_01150</name>
</gene>
<dbReference type="AlphaFoldDB" id="A0A7Y5Z0Y1"/>
<dbReference type="PANTHER" id="PTHR43781">
    <property type="entry name" value="SACCHAROPINE DEHYDROGENASE"/>
    <property type="match status" value="1"/>
</dbReference>
<dbReference type="RefSeq" id="WP_175361352.1">
    <property type="nucleotide sequence ID" value="NZ_JABFMR010000001.1"/>
</dbReference>
<dbReference type="InterPro" id="IPR036291">
    <property type="entry name" value="NAD(P)-bd_dom_sf"/>
</dbReference>
<dbReference type="PANTHER" id="PTHR43781:SF1">
    <property type="entry name" value="SACCHAROPINE DEHYDROGENASE"/>
    <property type="match status" value="1"/>
</dbReference>